<dbReference type="CDD" id="cd05325">
    <property type="entry name" value="carb_red_sniffer_like_SDR_c"/>
    <property type="match status" value="1"/>
</dbReference>
<name>A0A2H3J8Q2_WOLCO</name>
<dbReference type="InterPro" id="IPR002347">
    <property type="entry name" value="SDR_fam"/>
</dbReference>
<organism evidence="1 2">
    <name type="scientific">Wolfiporia cocos (strain MD-104)</name>
    <name type="common">Brown rot fungus</name>
    <dbReference type="NCBI Taxonomy" id="742152"/>
    <lineage>
        <taxon>Eukaryota</taxon>
        <taxon>Fungi</taxon>
        <taxon>Dikarya</taxon>
        <taxon>Basidiomycota</taxon>
        <taxon>Agaricomycotina</taxon>
        <taxon>Agaricomycetes</taxon>
        <taxon>Polyporales</taxon>
        <taxon>Phaeolaceae</taxon>
        <taxon>Wolfiporia</taxon>
    </lineage>
</organism>
<evidence type="ECO:0000313" key="2">
    <source>
        <dbReference type="Proteomes" id="UP000218811"/>
    </source>
</evidence>
<dbReference type="Gene3D" id="3.40.50.720">
    <property type="entry name" value="NAD(P)-binding Rossmann-like Domain"/>
    <property type="match status" value="1"/>
</dbReference>
<reference evidence="1 2" key="1">
    <citation type="journal article" date="2012" name="Science">
        <title>The Paleozoic origin of enzymatic lignin decomposition reconstructed from 31 fungal genomes.</title>
        <authorList>
            <person name="Floudas D."/>
            <person name="Binder M."/>
            <person name="Riley R."/>
            <person name="Barry K."/>
            <person name="Blanchette R.A."/>
            <person name="Henrissat B."/>
            <person name="Martinez A.T."/>
            <person name="Otillar R."/>
            <person name="Spatafora J.W."/>
            <person name="Yadav J.S."/>
            <person name="Aerts A."/>
            <person name="Benoit I."/>
            <person name="Boyd A."/>
            <person name="Carlson A."/>
            <person name="Copeland A."/>
            <person name="Coutinho P.M."/>
            <person name="de Vries R.P."/>
            <person name="Ferreira P."/>
            <person name="Findley K."/>
            <person name="Foster B."/>
            <person name="Gaskell J."/>
            <person name="Glotzer D."/>
            <person name="Gorecki P."/>
            <person name="Heitman J."/>
            <person name="Hesse C."/>
            <person name="Hori C."/>
            <person name="Igarashi K."/>
            <person name="Jurgens J.A."/>
            <person name="Kallen N."/>
            <person name="Kersten P."/>
            <person name="Kohler A."/>
            <person name="Kuees U."/>
            <person name="Kumar T.K.A."/>
            <person name="Kuo A."/>
            <person name="LaButti K."/>
            <person name="Larrondo L.F."/>
            <person name="Lindquist E."/>
            <person name="Ling A."/>
            <person name="Lombard V."/>
            <person name="Lucas S."/>
            <person name="Lundell T."/>
            <person name="Martin R."/>
            <person name="McLaughlin D.J."/>
            <person name="Morgenstern I."/>
            <person name="Morin E."/>
            <person name="Murat C."/>
            <person name="Nagy L.G."/>
            <person name="Nolan M."/>
            <person name="Ohm R.A."/>
            <person name="Patyshakuliyeva A."/>
            <person name="Rokas A."/>
            <person name="Ruiz-Duenas F.J."/>
            <person name="Sabat G."/>
            <person name="Salamov A."/>
            <person name="Samejima M."/>
            <person name="Schmutz J."/>
            <person name="Slot J.C."/>
            <person name="St John F."/>
            <person name="Stenlid J."/>
            <person name="Sun H."/>
            <person name="Sun S."/>
            <person name="Syed K."/>
            <person name="Tsang A."/>
            <person name="Wiebenga A."/>
            <person name="Young D."/>
            <person name="Pisabarro A."/>
            <person name="Eastwood D.C."/>
            <person name="Martin F."/>
            <person name="Cullen D."/>
            <person name="Grigoriev I.V."/>
            <person name="Hibbett D.S."/>
        </authorList>
    </citation>
    <scope>NUCLEOTIDE SEQUENCE [LARGE SCALE GENOMIC DNA]</scope>
    <source>
        <strain evidence="1 2">MD-104</strain>
    </source>
</reference>
<keyword evidence="2" id="KW-1185">Reference proteome</keyword>
<dbReference type="GO" id="GO:0016616">
    <property type="term" value="F:oxidoreductase activity, acting on the CH-OH group of donors, NAD or NADP as acceptor"/>
    <property type="evidence" value="ECO:0007669"/>
    <property type="project" value="TreeGrafter"/>
</dbReference>
<dbReference type="PANTHER" id="PTHR45458:SF3">
    <property type="entry name" value="CHAIN DEHYDROGENASE (ATSC), PUTATIVE-RELATED"/>
    <property type="match status" value="1"/>
</dbReference>
<dbReference type="InterPro" id="IPR052184">
    <property type="entry name" value="SDR_enzymes"/>
</dbReference>
<dbReference type="EMBL" id="KB467865">
    <property type="protein sequence ID" value="PCH36173.1"/>
    <property type="molecule type" value="Genomic_DNA"/>
</dbReference>
<dbReference type="Proteomes" id="UP000218811">
    <property type="component" value="Unassembled WGS sequence"/>
</dbReference>
<dbReference type="OrthoDB" id="9876299at2759"/>
<proteinExistence type="predicted"/>
<evidence type="ECO:0000313" key="1">
    <source>
        <dbReference type="EMBL" id="PCH36173.1"/>
    </source>
</evidence>
<dbReference type="InterPro" id="IPR036291">
    <property type="entry name" value="NAD(P)-bd_dom_sf"/>
</dbReference>
<gene>
    <name evidence="1" type="ORF">WOLCODRAFT_134140</name>
</gene>
<accession>A0A2H3J8Q2</accession>
<dbReference type="SUPFAM" id="SSF51735">
    <property type="entry name" value="NAD(P)-binding Rossmann-fold domains"/>
    <property type="match status" value="1"/>
</dbReference>
<dbReference type="PRINTS" id="PR00081">
    <property type="entry name" value="GDHRDH"/>
</dbReference>
<dbReference type="Pfam" id="PF00106">
    <property type="entry name" value="adh_short"/>
    <property type="match status" value="1"/>
</dbReference>
<dbReference type="OMA" id="AVQLHNE"/>
<dbReference type="PANTHER" id="PTHR45458">
    <property type="entry name" value="SHORT-CHAIN DEHYDROGENASE/REDUCTASE SDR"/>
    <property type="match status" value="1"/>
</dbReference>
<dbReference type="AlphaFoldDB" id="A0A2H3J8Q2"/>
<protein>
    <submittedName>
        <fullName evidence="1">NAD(P)-binding protein</fullName>
    </submittedName>
</protein>
<sequence length="250" mass="27072">MASYLITGASRGIGLAFVEELLNNPENFVIASARNPHGSTRLQALATQYPRDRLVLMVLDYADTASVDRAAEQANELLPDGLDYLISNAGVHMQAFATLDTIDLNIFEEELRINTIAPVHVLRTFLKLIREGSAKKVVFITSNLGSMAAAPILSTVGFTYSASKAALNVLARKWGAILSDEGIAVVVIHPGWVDTEMGTKIDENWVAENFPGASKISARECATGCIKVMTEAGPEKDIRFYASDGSELPW</sequence>